<evidence type="ECO:0000256" key="1">
    <source>
        <dbReference type="SAM" id="Phobius"/>
    </source>
</evidence>
<protein>
    <submittedName>
        <fullName evidence="2">Uncharacterized protein</fullName>
    </submittedName>
</protein>
<evidence type="ECO:0000313" key="3">
    <source>
        <dbReference type="Proteomes" id="UP000230843"/>
    </source>
</evidence>
<dbReference type="AlphaFoldDB" id="A0A2M7Z664"/>
<proteinExistence type="predicted"/>
<accession>A0A2M7Z664</accession>
<dbReference type="Proteomes" id="UP000230843">
    <property type="component" value="Unassembled WGS sequence"/>
</dbReference>
<reference evidence="3" key="1">
    <citation type="submission" date="2017-09" db="EMBL/GenBank/DDBJ databases">
        <title>Depth-based differentiation of microbial function through sediment-hosted aquifers and enrichment of novel symbionts in the deep terrestrial subsurface.</title>
        <authorList>
            <person name="Probst A.J."/>
            <person name="Ladd B."/>
            <person name="Jarett J.K."/>
            <person name="Geller-Mcgrath D.E."/>
            <person name="Sieber C.M.K."/>
            <person name="Emerson J.B."/>
            <person name="Anantharaman K."/>
            <person name="Thomas B.C."/>
            <person name="Malmstrom R."/>
            <person name="Stieglmeier M."/>
            <person name="Klingl A."/>
            <person name="Woyke T."/>
            <person name="Ryan C.M."/>
            <person name="Banfield J.F."/>
        </authorList>
    </citation>
    <scope>NUCLEOTIDE SEQUENCE [LARGE SCALE GENOMIC DNA]</scope>
</reference>
<gene>
    <name evidence="2" type="ORF">CO137_03235</name>
</gene>
<feature type="non-terminal residue" evidence="2">
    <location>
        <position position="581"/>
    </location>
</feature>
<dbReference type="Pfam" id="PF13196">
    <property type="entry name" value="DUF4012"/>
    <property type="match status" value="1"/>
</dbReference>
<keyword evidence="1" id="KW-0472">Membrane</keyword>
<organism evidence="2 3">
    <name type="scientific">Candidatus Magasanikbacteria bacterium CG_4_9_14_3_um_filter_32_9</name>
    <dbReference type="NCBI Taxonomy" id="1974644"/>
    <lineage>
        <taxon>Bacteria</taxon>
        <taxon>Candidatus Magasanikiibacteriota</taxon>
    </lineage>
</organism>
<dbReference type="EMBL" id="PFVJ01000068">
    <property type="protein sequence ID" value="PJA89636.1"/>
    <property type="molecule type" value="Genomic_DNA"/>
</dbReference>
<feature type="transmembrane region" description="Helical" evidence="1">
    <location>
        <begin position="222"/>
        <end position="243"/>
    </location>
</feature>
<keyword evidence="1" id="KW-0812">Transmembrane</keyword>
<keyword evidence="1" id="KW-1133">Transmembrane helix</keyword>
<dbReference type="InterPro" id="IPR025101">
    <property type="entry name" value="DUF4012"/>
</dbReference>
<name>A0A2M7Z664_9BACT</name>
<sequence length="581" mass="66377">MPRVRRNKIKRRACTGCKRMGHNFRTCPEKMMTSEIDQEVADVFVEDDFTETSQIETAQIETTKKYPKVVICDDKKMMKSPHIVNLRGQSIRKFPKVEAYKEKETIKNIVGVDFASLIRTANNKRREEMNNKTISGNFILKEELNRKQYIKNYVEETKDRQKTNFKVKKINKKVFKQDKNKIKESILSKFSSKLQLFKTKLIFSFSKLSPSYWLKQFTWKRLAYQSIVIFLLVAIPMPTVGYFQQVKLTNDQIMEGSKQALFGLKSSTFSVLNSDIDGAEQGLNDTLQYFNNTKKILDSENKVLMSVLRAIPILGNSIKSRENLLNAGQYMALANTYLVKGIGEATNGENLNTTDKISLVSQHLKSALPQYQEAYNQLSLVDSKVVPEEYRGEFNDFRTLFGVFIEDLNDLVQLTDTLSLILGSEDFRRYLLVFQNNNELRPTGGFVGSLAVVDVQKGKIDNIDVPSGGSYDLKGQLDTYVAPPLPLQLVNSRWEFQDSNWFPDFGASAQKMAWFYEHSRNTTVDGVIAINATVLERLLKIVGSISSEKVGLELSGENALEDLQYQVEVNYNKEENKPKEV</sequence>
<evidence type="ECO:0000313" key="2">
    <source>
        <dbReference type="EMBL" id="PJA89636.1"/>
    </source>
</evidence>
<comment type="caution">
    <text evidence="2">The sequence shown here is derived from an EMBL/GenBank/DDBJ whole genome shotgun (WGS) entry which is preliminary data.</text>
</comment>